<keyword evidence="3" id="KW-1185">Reference proteome</keyword>
<evidence type="ECO:0000313" key="3">
    <source>
        <dbReference type="Proteomes" id="UP000215127"/>
    </source>
</evidence>
<protein>
    <submittedName>
        <fullName evidence="2">Uncharacterized protein</fullName>
    </submittedName>
</protein>
<proteinExistence type="predicted"/>
<name>A0A1X7RYH2_ZYMT9</name>
<reference evidence="2 3" key="1">
    <citation type="submission" date="2016-06" db="EMBL/GenBank/DDBJ databases">
        <authorList>
            <person name="Kjaerup R.B."/>
            <person name="Dalgaard T.S."/>
            <person name="Juul-Madsen H.R."/>
        </authorList>
    </citation>
    <scope>NUCLEOTIDE SEQUENCE [LARGE SCALE GENOMIC DNA]</scope>
</reference>
<dbReference type="SUPFAM" id="SSF57667">
    <property type="entry name" value="beta-beta-alpha zinc fingers"/>
    <property type="match status" value="1"/>
</dbReference>
<evidence type="ECO:0000313" key="2">
    <source>
        <dbReference type="EMBL" id="SMQ52429.1"/>
    </source>
</evidence>
<accession>A0A1X7RYH2</accession>
<dbReference type="STRING" id="1276538.A0A1X7RYH2"/>
<dbReference type="InterPro" id="IPR036236">
    <property type="entry name" value="Znf_C2H2_sf"/>
</dbReference>
<gene>
    <name evidence="2" type="ORF">ZT3D7_G7582</name>
</gene>
<organism evidence="2 3">
    <name type="scientific">Zymoseptoria tritici (strain ST99CH_3D7)</name>
    <dbReference type="NCBI Taxonomy" id="1276538"/>
    <lineage>
        <taxon>Eukaryota</taxon>
        <taxon>Fungi</taxon>
        <taxon>Dikarya</taxon>
        <taxon>Ascomycota</taxon>
        <taxon>Pezizomycotina</taxon>
        <taxon>Dothideomycetes</taxon>
        <taxon>Dothideomycetidae</taxon>
        <taxon>Mycosphaerellales</taxon>
        <taxon>Mycosphaerellaceae</taxon>
        <taxon>Zymoseptoria</taxon>
    </lineage>
</organism>
<feature type="compositionally biased region" description="Polar residues" evidence="1">
    <location>
        <begin position="488"/>
        <end position="511"/>
    </location>
</feature>
<feature type="region of interest" description="Disordered" evidence="1">
    <location>
        <begin position="1"/>
        <end position="46"/>
    </location>
</feature>
<dbReference type="EMBL" id="LT853698">
    <property type="protein sequence ID" value="SMQ52429.1"/>
    <property type="molecule type" value="Genomic_DNA"/>
</dbReference>
<dbReference type="Gene3D" id="3.30.160.60">
    <property type="entry name" value="Classic Zinc Finger"/>
    <property type="match status" value="1"/>
</dbReference>
<dbReference type="AlphaFoldDB" id="A0A1X7RYH2"/>
<sequence length="511" mass="57921">MMPRSPKRNGFILEGESPILDRSPPGLSYSPRSSEESIDRPMTPQSYDMPELLPGFHFSTTDQDVDVLKFHNLAAQMLSGESSKERFVKSIEDDSSIRQRSLQYDLGLDYPQREHVGTRHSNHMEACPECGDMFLADYLPTHLASGLGGCDGMLQSSFAPEIDEAYVDESVGPSKSQYYWIYQGDYTWNKDDQPRCDSGCEFDGFDFGFNDVIHVDQTMAYVKTLLQRPVSELPQESCDLCGDVFRSGSGELAQHIGQHSMDFTQKRHKCEECQIFFANEKDLDRHLQSADLNQHCGFTFRHDISFCTGHHPPTHHSNDHSLMQKHLWAWERCQFRTHRVTVARALADQVNQTAWPHMSVQDCRQTYTSLLPHFNLAGKDSPHLDDADFPAVDAHFSRLINDIFSIIDEYGDDDFPASAYFRPDSSILPKGREARPTKSKCIVDMSALQAVFNMPNVFSKSKSGHKRHAMGGSLPLNFLRQAERESTAEQSRPISTAGSWLRNSKMTKMNA</sequence>
<dbReference type="Proteomes" id="UP000215127">
    <property type="component" value="Chromosome 7"/>
</dbReference>
<feature type="region of interest" description="Disordered" evidence="1">
    <location>
        <begin position="483"/>
        <end position="511"/>
    </location>
</feature>
<evidence type="ECO:0000256" key="1">
    <source>
        <dbReference type="SAM" id="MobiDB-lite"/>
    </source>
</evidence>